<keyword evidence="1" id="KW-0732">Signal</keyword>
<name>A0A2P4PT98_RHIID</name>
<accession>A0A2P4PT98</accession>
<sequence>MARKKNIITLSLLLCLSLYEGKILTYVSHAFYQFRHNRDTKNGLSIRGTIALQIDFLTRVDAYHKSHANIY</sequence>
<organism evidence="2 3">
    <name type="scientific">Rhizophagus irregularis (strain DAOM 181602 / DAOM 197198 / MUCL 43194)</name>
    <name type="common">Arbuscular mycorrhizal fungus</name>
    <name type="synonym">Glomus intraradices</name>
    <dbReference type="NCBI Taxonomy" id="747089"/>
    <lineage>
        <taxon>Eukaryota</taxon>
        <taxon>Fungi</taxon>
        <taxon>Fungi incertae sedis</taxon>
        <taxon>Mucoromycota</taxon>
        <taxon>Glomeromycotina</taxon>
        <taxon>Glomeromycetes</taxon>
        <taxon>Glomerales</taxon>
        <taxon>Glomeraceae</taxon>
        <taxon>Rhizophagus</taxon>
    </lineage>
</organism>
<protein>
    <submittedName>
        <fullName evidence="2">Uncharacterized protein</fullName>
    </submittedName>
</protein>
<reference evidence="2 3" key="2">
    <citation type="journal article" date="2018" name="New Phytol.">
        <title>High intraspecific genome diversity in the model arbuscular mycorrhizal symbiont Rhizophagus irregularis.</title>
        <authorList>
            <person name="Chen E.C.H."/>
            <person name="Morin E."/>
            <person name="Beaudet D."/>
            <person name="Noel J."/>
            <person name="Yildirir G."/>
            <person name="Ndikumana S."/>
            <person name="Charron P."/>
            <person name="St-Onge C."/>
            <person name="Giorgi J."/>
            <person name="Kruger M."/>
            <person name="Marton T."/>
            <person name="Ropars J."/>
            <person name="Grigoriev I.V."/>
            <person name="Hainaut M."/>
            <person name="Henrissat B."/>
            <person name="Roux C."/>
            <person name="Martin F."/>
            <person name="Corradi N."/>
        </authorList>
    </citation>
    <scope>NUCLEOTIDE SEQUENCE [LARGE SCALE GENOMIC DNA]</scope>
    <source>
        <strain evidence="2 3">DAOM 197198</strain>
    </source>
</reference>
<evidence type="ECO:0000313" key="2">
    <source>
        <dbReference type="EMBL" id="POG68611.1"/>
    </source>
</evidence>
<gene>
    <name evidence="2" type="ORF">GLOIN_2v1635319</name>
</gene>
<dbReference type="Proteomes" id="UP000018888">
    <property type="component" value="Unassembled WGS sequence"/>
</dbReference>
<keyword evidence="3" id="KW-1185">Reference proteome</keyword>
<evidence type="ECO:0000313" key="3">
    <source>
        <dbReference type="Proteomes" id="UP000018888"/>
    </source>
</evidence>
<evidence type="ECO:0000256" key="1">
    <source>
        <dbReference type="SAM" id="SignalP"/>
    </source>
</evidence>
<comment type="caution">
    <text evidence="2">The sequence shown here is derived from an EMBL/GenBank/DDBJ whole genome shotgun (WGS) entry which is preliminary data.</text>
</comment>
<proteinExistence type="predicted"/>
<dbReference type="EMBL" id="AUPC02000150">
    <property type="protein sequence ID" value="POG68611.1"/>
    <property type="molecule type" value="Genomic_DNA"/>
</dbReference>
<feature type="chain" id="PRO_5015125417" evidence="1">
    <location>
        <begin position="22"/>
        <end position="71"/>
    </location>
</feature>
<dbReference type="AlphaFoldDB" id="A0A2P4PT98"/>
<feature type="signal peptide" evidence="1">
    <location>
        <begin position="1"/>
        <end position="21"/>
    </location>
</feature>
<reference evidence="2 3" key="1">
    <citation type="journal article" date="2013" name="Proc. Natl. Acad. Sci. U.S.A.">
        <title>Genome of an arbuscular mycorrhizal fungus provides insight into the oldest plant symbiosis.</title>
        <authorList>
            <person name="Tisserant E."/>
            <person name="Malbreil M."/>
            <person name="Kuo A."/>
            <person name="Kohler A."/>
            <person name="Symeonidi A."/>
            <person name="Balestrini R."/>
            <person name="Charron P."/>
            <person name="Duensing N."/>
            <person name="Frei Dit Frey N."/>
            <person name="Gianinazzi-Pearson V."/>
            <person name="Gilbert L.B."/>
            <person name="Handa Y."/>
            <person name="Herr J.R."/>
            <person name="Hijri M."/>
            <person name="Koul R."/>
            <person name="Kawaguchi M."/>
            <person name="Krajinski F."/>
            <person name="Lammers P.J."/>
            <person name="Masclaux F.G."/>
            <person name="Murat C."/>
            <person name="Morin E."/>
            <person name="Ndikumana S."/>
            <person name="Pagni M."/>
            <person name="Petitpierre D."/>
            <person name="Requena N."/>
            <person name="Rosikiewicz P."/>
            <person name="Riley R."/>
            <person name="Saito K."/>
            <person name="San Clemente H."/>
            <person name="Shapiro H."/>
            <person name="van Tuinen D."/>
            <person name="Becard G."/>
            <person name="Bonfante P."/>
            <person name="Paszkowski U."/>
            <person name="Shachar-Hill Y.Y."/>
            <person name="Tuskan G.A."/>
            <person name="Young P.W."/>
            <person name="Sanders I.R."/>
            <person name="Henrissat B."/>
            <person name="Rensing S.A."/>
            <person name="Grigoriev I.V."/>
            <person name="Corradi N."/>
            <person name="Roux C."/>
            <person name="Martin F."/>
        </authorList>
    </citation>
    <scope>NUCLEOTIDE SEQUENCE [LARGE SCALE GENOMIC DNA]</scope>
    <source>
        <strain evidence="2 3">DAOM 197198</strain>
    </source>
</reference>